<reference evidence="1 2" key="1">
    <citation type="submission" date="2019-07" db="EMBL/GenBank/DDBJ databases">
        <title>Genome sequence of Acholeplasma laidlawii strain with increased resistance to erythromycin.</title>
        <authorList>
            <person name="Medvedeva E.S."/>
            <person name="Baranova N.B."/>
            <person name="Siniagina M.N."/>
            <person name="Mouzykantov A."/>
            <person name="Chernova O.A."/>
            <person name="Chernov V.M."/>
        </authorList>
    </citation>
    <scope>NUCLEOTIDE SEQUENCE [LARGE SCALE GENOMIC DNA]</scope>
    <source>
        <strain evidence="1 2">PG8REry</strain>
    </source>
</reference>
<proteinExistence type="predicted"/>
<sequence>MENDVLTKVSKVVPMLFIQVEKYDELSVDITSQNSNISNFTLNITTALKSRIESDYASLIPIFDIQKDEMNYEQISAYIGTKVVID</sequence>
<dbReference type="EMBL" id="VKID01000001">
    <property type="protein sequence ID" value="TRX99497.1"/>
    <property type="molecule type" value="Genomic_DNA"/>
</dbReference>
<organism evidence="1 2">
    <name type="scientific">Acholeplasma laidlawii</name>
    <dbReference type="NCBI Taxonomy" id="2148"/>
    <lineage>
        <taxon>Bacteria</taxon>
        <taxon>Bacillati</taxon>
        <taxon>Mycoplasmatota</taxon>
        <taxon>Mollicutes</taxon>
        <taxon>Acholeplasmatales</taxon>
        <taxon>Acholeplasmataceae</taxon>
        <taxon>Acholeplasma</taxon>
    </lineage>
</organism>
<dbReference type="Proteomes" id="UP000315938">
    <property type="component" value="Unassembled WGS sequence"/>
</dbReference>
<evidence type="ECO:0000313" key="2">
    <source>
        <dbReference type="Proteomes" id="UP000315938"/>
    </source>
</evidence>
<protein>
    <submittedName>
        <fullName evidence="1">Uncharacterized protein</fullName>
    </submittedName>
</protein>
<dbReference type="RefSeq" id="WP_064212057.1">
    <property type="nucleotide sequence ID" value="NZ_JACAOE010000001.1"/>
</dbReference>
<dbReference type="AlphaFoldDB" id="A0A553IH23"/>
<accession>A0A553IH23</accession>
<comment type="caution">
    <text evidence="1">The sequence shown here is derived from an EMBL/GenBank/DDBJ whole genome shotgun (WGS) entry which is preliminary data.</text>
</comment>
<evidence type="ECO:0000313" key="1">
    <source>
        <dbReference type="EMBL" id="TRX99497.1"/>
    </source>
</evidence>
<name>A0A553IH23_ACHLA</name>
<gene>
    <name evidence="1" type="ORF">FNV44_00210</name>
</gene>